<protein>
    <recommendedName>
        <fullName evidence="2">DUF6536 domain-containing protein</fullName>
    </recommendedName>
</protein>
<keyword evidence="1" id="KW-1133">Transmembrane helix</keyword>
<name>A0A3A2Z4E3_9EURO</name>
<gene>
    <name evidence="3" type="ORF">PHISCL_09734</name>
</gene>
<keyword evidence="1" id="KW-0472">Membrane</keyword>
<organism evidence="3 4">
    <name type="scientific">Aspergillus sclerotialis</name>
    <dbReference type="NCBI Taxonomy" id="2070753"/>
    <lineage>
        <taxon>Eukaryota</taxon>
        <taxon>Fungi</taxon>
        <taxon>Dikarya</taxon>
        <taxon>Ascomycota</taxon>
        <taxon>Pezizomycotina</taxon>
        <taxon>Eurotiomycetes</taxon>
        <taxon>Eurotiomycetidae</taxon>
        <taxon>Eurotiales</taxon>
        <taxon>Aspergillaceae</taxon>
        <taxon>Aspergillus</taxon>
        <taxon>Aspergillus subgen. Polypaecilum</taxon>
    </lineage>
</organism>
<evidence type="ECO:0000313" key="3">
    <source>
        <dbReference type="EMBL" id="RJE17932.1"/>
    </source>
</evidence>
<feature type="transmembrane region" description="Helical" evidence="1">
    <location>
        <begin position="200"/>
        <end position="217"/>
    </location>
</feature>
<comment type="caution">
    <text evidence="3">The sequence shown here is derived from an EMBL/GenBank/DDBJ whole genome shotgun (WGS) entry which is preliminary data.</text>
</comment>
<feature type="domain" description="DUF6536" evidence="2">
    <location>
        <begin position="84"/>
        <end position="238"/>
    </location>
</feature>
<dbReference type="Pfam" id="PF20163">
    <property type="entry name" value="DUF6536"/>
    <property type="match status" value="1"/>
</dbReference>
<evidence type="ECO:0000313" key="4">
    <source>
        <dbReference type="Proteomes" id="UP000266188"/>
    </source>
</evidence>
<feature type="transmembrane region" description="Helical" evidence="1">
    <location>
        <begin position="687"/>
        <end position="710"/>
    </location>
</feature>
<feature type="transmembrane region" description="Helical" evidence="1">
    <location>
        <begin position="730"/>
        <end position="750"/>
    </location>
</feature>
<evidence type="ECO:0000259" key="2">
    <source>
        <dbReference type="Pfam" id="PF20163"/>
    </source>
</evidence>
<evidence type="ECO:0000256" key="1">
    <source>
        <dbReference type="SAM" id="Phobius"/>
    </source>
</evidence>
<dbReference type="STRING" id="2070753.A0A3A2Z4E3"/>
<dbReference type="EMBL" id="MVGC01000667">
    <property type="protein sequence ID" value="RJE17932.1"/>
    <property type="molecule type" value="Genomic_DNA"/>
</dbReference>
<dbReference type="AlphaFoldDB" id="A0A3A2Z4E3"/>
<keyword evidence="1" id="KW-0812">Transmembrane</keyword>
<feature type="transmembrane region" description="Helical" evidence="1">
    <location>
        <begin position="560"/>
        <end position="585"/>
    </location>
</feature>
<reference evidence="4" key="1">
    <citation type="submission" date="2017-02" db="EMBL/GenBank/DDBJ databases">
        <authorList>
            <person name="Tafer H."/>
            <person name="Lopandic K."/>
        </authorList>
    </citation>
    <scope>NUCLEOTIDE SEQUENCE [LARGE SCALE GENOMIC DNA]</scope>
    <source>
        <strain evidence="4">CBS 366.77</strain>
    </source>
</reference>
<dbReference type="InterPro" id="IPR046623">
    <property type="entry name" value="DUF6536"/>
</dbReference>
<accession>A0A3A2Z4E3</accession>
<sequence>MREQMKRLAKLTLSPSKYRQMRHGSTSRAGVEEFHLDRPGEGVNSNFTTSNVSLLSKGISILPRSLATNIERKIQRDKDNQREWVIGVFLCACGASIILLLNIILTVIAAIISYSKFNNQSASFTTLYEGSCALAKDWARWLHLLINILSTLMLMATNYCMQCLSSPSRKDIDTAHARGKWLDIGVPSLKNLRHISRKRFVLWTVLLVTSLPIHLLYNSAVFNALSTREYRVLLAADDYDFNAKVDNDSSYVDCFEQLMGRNISSFNSASSNFEYLDVYDCFDTYRVDFNTDRGTVIAITIGSLANDSLLVVGSGSEPESYMKGYMDPSSWVPQTTEYDVGNLDAKWFHAINISTPVLSAAVTSNMSYTFNSNDHLATPPSNLSDDEKFDFDRLKSFMETHPREEDVHRLLNNADGWRNSTWAKDVTISRKEDTCSDLTYAMMGPKYLVDHCLSEKVDEKCQLLFSLPICLIVIICNSFKVISMFLTVRDDRGEILLTIGDALSSFLSRTDPTTEGNCLLSKSNVKRQWSWRSSLNTAPSQERHSALLPKRKRWMHAVSITYCVVTISLCLVIIAVAGVLLSLGITTLKSTAPASIKDLWDLGFGSASSSTTIGSVHGPFLGVILLANTPQLVVSAAYFLYNNLLTNMHLAAEYDSYAKKAKPLRVSWPKGRQRSTYYLSLPYRYSVPLLVASVLLHWLISQSLFFFAIASFDLYNTDPIAQTGRLGFSPIAIIFAMILGAVMVGAILLLGARRYKSNIPLAGSCSAAISAACHPLQGDDHALRPVMWGEVQIPRANARSLSVTENADVPCQPKSKLNTATSEIDGDESRITQVEGSDINLLTGHHYPDDKPYAHCGFTSLEVTPPSRHRPYA</sequence>
<feature type="transmembrane region" description="Helical" evidence="1">
    <location>
        <begin position="84"/>
        <end position="112"/>
    </location>
</feature>
<dbReference type="PANTHER" id="PTHR35395">
    <property type="entry name" value="DUF6536 DOMAIN-CONTAINING PROTEIN"/>
    <property type="match status" value="1"/>
</dbReference>
<dbReference type="Proteomes" id="UP000266188">
    <property type="component" value="Unassembled WGS sequence"/>
</dbReference>
<keyword evidence="4" id="KW-1185">Reference proteome</keyword>
<feature type="transmembrane region" description="Helical" evidence="1">
    <location>
        <begin position="141"/>
        <end position="161"/>
    </location>
</feature>
<feature type="transmembrane region" description="Helical" evidence="1">
    <location>
        <begin position="463"/>
        <end position="482"/>
    </location>
</feature>
<dbReference type="PANTHER" id="PTHR35395:SF1">
    <property type="entry name" value="DUF6536 DOMAIN-CONTAINING PROTEIN"/>
    <property type="match status" value="1"/>
</dbReference>
<proteinExistence type="predicted"/>
<feature type="transmembrane region" description="Helical" evidence="1">
    <location>
        <begin position="620"/>
        <end position="641"/>
    </location>
</feature>
<dbReference type="OrthoDB" id="5429634at2759"/>